<name>A0A5J6MFC8_9PROT</name>
<dbReference type="EMBL" id="CP042906">
    <property type="protein sequence ID" value="QEX14950.1"/>
    <property type="molecule type" value="Genomic_DNA"/>
</dbReference>
<feature type="domain" description="HTH hxlR-type" evidence="6">
    <location>
        <begin position="10"/>
        <end position="109"/>
    </location>
</feature>
<dbReference type="KEGG" id="htq:FRZ44_02260"/>
<dbReference type="Proteomes" id="UP000326202">
    <property type="component" value="Chromosome"/>
</dbReference>
<accession>A0A5J6MFC8</accession>
<keyword evidence="3" id="KW-0804">Transcription</keyword>
<keyword evidence="1" id="KW-0805">Transcription regulation</keyword>
<evidence type="ECO:0000313" key="7">
    <source>
        <dbReference type="EMBL" id="QEX14950.1"/>
    </source>
</evidence>
<reference evidence="7 8" key="1">
    <citation type="submission" date="2019-08" db="EMBL/GenBank/DDBJ databases">
        <title>Hyperibacter terrae gen. nov., sp. nov. and Hyperibacter viscosus sp. nov., two new members in the family Rhodospirillaceae isolated from the rhizosphere of Hypericum perforatum.</title>
        <authorList>
            <person name="Noviana Z."/>
        </authorList>
    </citation>
    <scope>NUCLEOTIDE SEQUENCE [LARGE SCALE GENOMIC DNA]</scope>
    <source>
        <strain evidence="7 8">R5913</strain>
    </source>
</reference>
<dbReference type="InterPro" id="IPR011991">
    <property type="entry name" value="ArsR-like_HTH"/>
</dbReference>
<keyword evidence="8" id="KW-1185">Reference proteome</keyword>
<proteinExistence type="predicted"/>
<feature type="transmembrane region" description="Helical" evidence="5">
    <location>
        <begin position="14"/>
        <end position="32"/>
    </location>
</feature>
<dbReference type="SUPFAM" id="SSF46785">
    <property type="entry name" value="Winged helix' DNA-binding domain"/>
    <property type="match status" value="1"/>
</dbReference>
<evidence type="ECO:0000256" key="1">
    <source>
        <dbReference type="ARBA" id="ARBA00023015"/>
    </source>
</evidence>
<dbReference type="Gene3D" id="1.10.10.10">
    <property type="entry name" value="Winged helix-like DNA-binding domain superfamily/Winged helix DNA-binding domain"/>
    <property type="match status" value="1"/>
</dbReference>
<dbReference type="InterPro" id="IPR036388">
    <property type="entry name" value="WH-like_DNA-bd_sf"/>
</dbReference>
<gene>
    <name evidence="7" type="ORF">FRZ44_02260</name>
</gene>
<sequence length="141" mass="15714">MARTAAVTECPMDWVLRILMGPWTTYILWVLLRSGPSRFGEIKRQVPGISAKVLTERLRMLESTGIVDRRYEATIPPRVTYSLTRRGEELRLVLNQLNELARQWRAADGKAVPAKEDEVRIAPPPAGGSAPAPMHAAEPAE</sequence>
<dbReference type="Pfam" id="PF01638">
    <property type="entry name" value="HxlR"/>
    <property type="match status" value="1"/>
</dbReference>
<dbReference type="InterPro" id="IPR002577">
    <property type="entry name" value="HTH_HxlR"/>
</dbReference>
<evidence type="ECO:0000256" key="5">
    <source>
        <dbReference type="SAM" id="Phobius"/>
    </source>
</evidence>
<evidence type="ECO:0000256" key="4">
    <source>
        <dbReference type="SAM" id="MobiDB-lite"/>
    </source>
</evidence>
<keyword evidence="5" id="KW-0812">Transmembrane</keyword>
<dbReference type="GO" id="GO:0003677">
    <property type="term" value="F:DNA binding"/>
    <property type="evidence" value="ECO:0007669"/>
    <property type="project" value="UniProtKB-KW"/>
</dbReference>
<dbReference type="InterPro" id="IPR036390">
    <property type="entry name" value="WH_DNA-bd_sf"/>
</dbReference>
<feature type="compositionally biased region" description="Basic and acidic residues" evidence="4">
    <location>
        <begin position="109"/>
        <end position="120"/>
    </location>
</feature>
<protein>
    <recommendedName>
        <fullName evidence="6">HTH hxlR-type domain-containing protein</fullName>
    </recommendedName>
</protein>
<evidence type="ECO:0000256" key="2">
    <source>
        <dbReference type="ARBA" id="ARBA00023125"/>
    </source>
</evidence>
<feature type="region of interest" description="Disordered" evidence="4">
    <location>
        <begin position="109"/>
        <end position="141"/>
    </location>
</feature>
<dbReference type="PANTHER" id="PTHR33204:SF37">
    <property type="entry name" value="HTH-TYPE TRANSCRIPTIONAL REGULATOR YODB"/>
    <property type="match status" value="1"/>
</dbReference>
<dbReference type="CDD" id="cd00090">
    <property type="entry name" value="HTH_ARSR"/>
    <property type="match status" value="1"/>
</dbReference>
<dbReference type="PANTHER" id="PTHR33204">
    <property type="entry name" value="TRANSCRIPTIONAL REGULATOR, MARR FAMILY"/>
    <property type="match status" value="1"/>
</dbReference>
<evidence type="ECO:0000259" key="6">
    <source>
        <dbReference type="PROSITE" id="PS51118"/>
    </source>
</evidence>
<keyword evidence="5" id="KW-0472">Membrane</keyword>
<evidence type="ECO:0000256" key="3">
    <source>
        <dbReference type="ARBA" id="ARBA00023163"/>
    </source>
</evidence>
<dbReference type="GO" id="GO:0006355">
    <property type="term" value="P:regulation of DNA-templated transcription"/>
    <property type="evidence" value="ECO:0007669"/>
    <property type="project" value="UniProtKB-ARBA"/>
</dbReference>
<keyword evidence="5" id="KW-1133">Transmembrane helix</keyword>
<dbReference type="PROSITE" id="PS51118">
    <property type="entry name" value="HTH_HXLR"/>
    <property type="match status" value="1"/>
</dbReference>
<evidence type="ECO:0000313" key="8">
    <source>
        <dbReference type="Proteomes" id="UP000326202"/>
    </source>
</evidence>
<feature type="compositionally biased region" description="Low complexity" evidence="4">
    <location>
        <begin position="127"/>
        <end position="141"/>
    </location>
</feature>
<dbReference type="RefSeq" id="WP_225308487.1">
    <property type="nucleotide sequence ID" value="NZ_CP042906.1"/>
</dbReference>
<organism evidence="7 8">
    <name type="scientific">Hypericibacter terrae</name>
    <dbReference type="NCBI Taxonomy" id="2602015"/>
    <lineage>
        <taxon>Bacteria</taxon>
        <taxon>Pseudomonadati</taxon>
        <taxon>Pseudomonadota</taxon>
        <taxon>Alphaproteobacteria</taxon>
        <taxon>Rhodospirillales</taxon>
        <taxon>Dongiaceae</taxon>
        <taxon>Hypericibacter</taxon>
    </lineage>
</organism>
<keyword evidence="2" id="KW-0238">DNA-binding</keyword>
<dbReference type="AlphaFoldDB" id="A0A5J6MFC8"/>